<comment type="caution">
    <text evidence="1">The sequence shown here is derived from an EMBL/GenBank/DDBJ whole genome shotgun (WGS) entry which is preliminary data.</text>
</comment>
<protein>
    <submittedName>
        <fullName evidence="1">4-coumarate-CoA ligase</fullName>
    </submittedName>
</protein>
<dbReference type="Proteomes" id="UP001164539">
    <property type="component" value="Chromosome 2"/>
</dbReference>
<gene>
    <name evidence="1" type="ORF">OWV82_003963</name>
</gene>
<evidence type="ECO:0000313" key="1">
    <source>
        <dbReference type="EMBL" id="KAJ4725038.1"/>
    </source>
</evidence>
<keyword evidence="1" id="KW-0436">Ligase</keyword>
<proteinExistence type="predicted"/>
<evidence type="ECO:0000313" key="2">
    <source>
        <dbReference type="Proteomes" id="UP001164539"/>
    </source>
</evidence>
<name>A0ACC1YPG2_MELAZ</name>
<accession>A0ACC1YPG2</accession>
<organism evidence="1 2">
    <name type="scientific">Melia azedarach</name>
    <name type="common">Chinaberry tree</name>
    <dbReference type="NCBI Taxonomy" id="155640"/>
    <lineage>
        <taxon>Eukaryota</taxon>
        <taxon>Viridiplantae</taxon>
        <taxon>Streptophyta</taxon>
        <taxon>Embryophyta</taxon>
        <taxon>Tracheophyta</taxon>
        <taxon>Spermatophyta</taxon>
        <taxon>Magnoliopsida</taxon>
        <taxon>eudicotyledons</taxon>
        <taxon>Gunneridae</taxon>
        <taxon>Pentapetalae</taxon>
        <taxon>rosids</taxon>
        <taxon>malvids</taxon>
        <taxon>Sapindales</taxon>
        <taxon>Meliaceae</taxon>
        <taxon>Melia</taxon>
    </lineage>
</organism>
<sequence length="545" mass="59303">MEKSGYGRDGIYRSLRPPLVLPKDRNLSMISFLFRNSASYGSKLALIDADSGESLTFSQLKSTLIKVSHGFRHLGIKKNDVVLIFSPNSIQFPLCFLGVIALGAIATTANPVYTVSELSKQVQDCKPKLVVTIPELWDKVKGFNLPVVLLGSKEKLSSSGHSSSSKVVHFHDLVKLSGNVLTLPEVSIKQTDTAALLYSSGTTGVSKGVVLTHRNFIAASLMGTMDQELTGEVDYVFLCVVPMFHVFGLSVITYAQLQIGNCVVSMGKFDFEMVLRAIEKYRVTHVWVVPPIILALAKSSLVKKFDLSSLKHIGSGAAPLGKELMEDCSKNIPHATVLQGYGMTETCGIVSVESALGRVQISGSAGTIVAGVEAQVVSVDTLKPLPPNQLGEIWVRGPNMMQGYLNNEQATKLTIDKKGWVHTGDLGYFDGDGQLYVVDRIKELIKYKGFQVAPAELEGVLVSHPEILDAVVIPFPDAEAGEVPAAYVVRSQHSSLTEEDVQKFVANQVAPYKRLRRVTFINSVPKSASGKILRRELIAKVRSKM</sequence>
<dbReference type="EMBL" id="CM051395">
    <property type="protein sequence ID" value="KAJ4725038.1"/>
    <property type="molecule type" value="Genomic_DNA"/>
</dbReference>
<reference evidence="1 2" key="1">
    <citation type="journal article" date="2023" name="Science">
        <title>Complex scaffold remodeling in plant triterpene biosynthesis.</title>
        <authorList>
            <person name="De La Pena R."/>
            <person name="Hodgson H."/>
            <person name="Liu J.C."/>
            <person name="Stephenson M.J."/>
            <person name="Martin A.C."/>
            <person name="Owen C."/>
            <person name="Harkess A."/>
            <person name="Leebens-Mack J."/>
            <person name="Jimenez L.E."/>
            <person name="Osbourn A."/>
            <person name="Sattely E.S."/>
        </authorList>
    </citation>
    <scope>NUCLEOTIDE SEQUENCE [LARGE SCALE GENOMIC DNA]</scope>
    <source>
        <strain evidence="2">cv. JPN11</strain>
        <tissue evidence="1">Leaf</tissue>
    </source>
</reference>
<keyword evidence="2" id="KW-1185">Reference proteome</keyword>